<reference evidence="3" key="1">
    <citation type="journal article" date="2020" name="Stud. Mycol.">
        <title>101 Dothideomycetes genomes: a test case for predicting lifestyles and emergence of pathogens.</title>
        <authorList>
            <person name="Haridas S."/>
            <person name="Albert R."/>
            <person name="Binder M."/>
            <person name="Bloem J."/>
            <person name="Labutti K."/>
            <person name="Salamov A."/>
            <person name="Andreopoulos B."/>
            <person name="Baker S."/>
            <person name="Barry K."/>
            <person name="Bills G."/>
            <person name="Bluhm B."/>
            <person name="Cannon C."/>
            <person name="Castanera R."/>
            <person name="Culley D."/>
            <person name="Daum C."/>
            <person name="Ezra D."/>
            <person name="Gonzalez J."/>
            <person name="Henrissat B."/>
            <person name="Kuo A."/>
            <person name="Liang C."/>
            <person name="Lipzen A."/>
            <person name="Lutzoni F."/>
            <person name="Magnuson J."/>
            <person name="Mondo S."/>
            <person name="Nolan M."/>
            <person name="Ohm R."/>
            <person name="Pangilinan J."/>
            <person name="Park H.-J."/>
            <person name="Ramirez L."/>
            <person name="Alfaro M."/>
            <person name="Sun H."/>
            <person name="Tritt A."/>
            <person name="Yoshinaga Y."/>
            <person name="Zwiers L.-H."/>
            <person name="Turgeon B."/>
            <person name="Goodwin S."/>
            <person name="Spatafora J."/>
            <person name="Crous P."/>
            <person name="Grigoriev I."/>
        </authorList>
    </citation>
    <scope>NUCLEOTIDE SEQUENCE</scope>
    <source>
        <strain evidence="3">CBS 113389</strain>
    </source>
</reference>
<dbReference type="InterPro" id="IPR051781">
    <property type="entry name" value="Metallo-dep_Hydrolase"/>
</dbReference>
<sequence>MAPARIEEPPVSWPVKAENGTSQHKGRPRNIDSIDAVKFDDSLQPKHYDMFGTHPDSRILFTDVNILDSSDRHPFKGDVLIEGERITQVGEVPNIDELKKDRKVRVFHGKGRTLMSGLGDAHTHFTWNGGDLDRLGELGVEEHTLLTMRSAQCYIDSGYTMCFGAASAKDRLDVVIRDAINAGDISGPRYLANAKEIARRDGELVGGITAFADGPDEMREVIRRHVNEIGVDNIKLSMSGEEITEIRSAQDCYFTDEETAACVDEGHELGKRLCAHARARDSVKMCVKHGVDVIFHASYIDDEGMDMLEKKKTKHVVAPGLNWLLATLYEAEAFGYPQSKAEQVGYKKELDAAVAGLREMHRRGIVVLPGGDYGFAWTPHGTYARDLEHFVKLLDFTPHEAIIAATRGVAALLMRGHELGQIKAGYYADCILVDGNPLEDIRVLQNHDKINVICINGRVHKAGRKEYIAPPVSGQDDNKHPIVPDLDLPEMKKDMQKNY</sequence>
<feature type="domain" description="Amidohydrolase-related" evidence="2">
    <location>
        <begin position="114"/>
        <end position="459"/>
    </location>
</feature>
<evidence type="ECO:0000256" key="1">
    <source>
        <dbReference type="SAM" id="MobiDB-lite"/>
    </source>
</evidence>
<dbReference type="OrthoDB" id="194468at2759"/>
<dbReference type="SUPFAM" id="SSF51556">
    <property type="entry name" value="Metallo-dependent hydrolases"/>
    <property type="match status" value="1"/>
</dbReference>
<feature type="region of interest" description="Disordered" evidence="1">
    <location>
        <begin position="1"/>
        <end position="29"/>
    </location>
</feature>
<accession>A0A6A6Q4Q6</accession>
<evidence type="ECO:0000313" key="3">
    <source>
        <dbReference type="EMBL" id="KAF2487285.1"/>
    </source>
</evidence>
<dbReference type="InterPro" id="IPR032466">
    <property type="entry name" value="Metal_Hydrolase"/>
</dbReference>
<dbReference type="RefSeq" id="XP_033593854.1">
    <property type="nucleotide sequence ID" value="XM_033732230.1"/>
</dbReference>
<dbReference type="PANTHER" id="PTHR43135:SF3">
    <property type="entry name" value="ALPHA-D-RIBOSE 1-METHYLPHOSPHONATE 5-TRIPHOSPHATE DIPHOSPHATASE"/>
    <property type="match status" value="1"/>
</dbReference>
<dbReference type="EMBL" id="MU001631">
    <property type="protein sequence ID" value="KAF2487285.1"/>
    <property type="molecule type" value="Genomic_DNA"/>
</dbReference>
<dbReference type="InterPro" id="IPR011059">
    <property type="entry name" value="Metal-dep_hydrolase_composite"/>
</dbReference>
<evidence type="ECO:0000313" key="4">
    <source>
        <dbReference type="Proteomes" id="UP000799767"/>
    </source>
</evidence>
<dbReference type="Pfam" id="PF01979">
    <property type="entry name" value="Amidohydro_1"/>
    <property type="match status" value="1"/>
</dbReference>
<dbReference type="SUPFAM" id="SSF51338">
    <property type="entry name" value="Composite domain of metallo-dependent hydrolases"/>
    <property type="match status" value="1"/>
</dbReference>
<dbReference type="Gene3D" id="2.30.40.10">
    <property type="entry name" value="Urease, subunit C, domain 1"/>
    <property type="match status" value="1"/>
</dbReference>
<dbReference type="Proteomes" id="UP000799767">
    <property type="component" value="Unassembled WGS sequence"/>
</dbReference>
<gene>
    <name evidence="3" type="ORF">BDY17DRAFT_288658</name>
</gene>
<dbReference type="GeneID" id="54473232"/>
<dbReference type="AlphaFoldDB" id="A0A6A6Q4Q6"/>
<dbReference type="CDD" id="cd01299">
    <property type="entry name" value="Met_dep_hydrolase_A"/>
    <property type="match status" value="1"/>
</dbReference>
<dbReference type="InterPro" id="IPR057744">
    <property type="entry name" value="OTAase-like"/>
</dbReference>
<dbReference type="InterPro" id="IPR006680">
    <property type="entry name" value="Amidohydro-rel"/>
</dbReference>
<evidence type="ECO:0000259" key="2">
    <source>
        <dbReference type="Pfam" id="PF01979"/>
    </source>
</evidence>
<name>A0A6A6Q4Q6_9PEZI</name>
<dbReference type="PANTHER" id="PTHR43135">
    <property type="entry name" value="ALPHA-D-RIBOSE 1-METHYLPHOSPHONATE 5-TRIPHOSPHATE DIPHOSPHATASE"/>
    <property type="match status" value="1"/>
</dbReference>
<dbReference type="Gene3D" id="3.20.20.140">
    <property type="entry name" value="Metal-dependent hydrolases"/>
    <property type="match status" value="1"/>
</dbReference>
<dbReference type="GO" id="GO:0016810">
    <property type="term" value="F:hydrolase activity, acting on carbon-nitrogen (but not peptide) bonds"/>
    <property type="evidence" value="ECO:0007669"/>
    <property type="project" value="InterPro"/>
</dbReference>
<organism evidence="3 4">
    <name type="scientific">Neohortaea acidophila</name>
    <dbReference type="NCBI Taxonomy" id="245834"/>
    <lineage>
        <taxon>Eukaryota</taxon>
        <taxon>Fungi</taxon>
        <taxon>Dikarya</taxon>
        <taxon>Ascomycota</taxon>
        <taxon>Pezizomycotina</taxon>
        <taxon>Dothideomycetes</taxon>
        <taxon>Dothideomycetidae</taxon>
        <taxon>Mycosphaerellales</taxon>
        <taxon>Teratosphaeriaceae</taxon>
        <taxon>Neohortaea</taxon>
    </lineage>
</organism>
<proteinExistence type="predicted"/>
<keyword evidence="4" id="KW-1185">Reference proteome</keyword>
<protein>
    <submittedName>
        <fullName evidence="3">Isoaspartyl dipeptidase-like protein</fullName>
    </submittedName>
</protein>